<comment type="caution">
    <text evidence="1">The sequence shown here is derived from an EMBL/GenBank/DDBJ whole genome shotgun (WGS) entry which is preliminary data.</text>
</comment>
<name>A0A433Q3Q6_9FUNG</name>
<dbReference type="EMBL" id="RBNJ01016271">
    <property type="protein sequence ID" value="RUS24362.1"/>
    <property type="molecule type" value="Genomic_DNA"/>
</dbReference>
<sequence length="100" mass="11602">MESYLPAGDAYNVLHHYDQEWVHIAIRWIVNLWENPKKPLARSHLEAWFTANIYSKLVDFGIRDPNMGWMLCDLMAPASLARTVKIDTASYQIVNKWAIA</sequence>
<evidence type="ECO:0000313" key="2">
    <source>
        <dbReference type="Proteomes" id="UP000274822"/>
    </source>
</evidence>
<organism evidence="1 2">
    <name type="scientific">Jimgerdemannia flammicorona</name>
    <dbReference type="NCBI Taxonomy" id="994334"/>
    <lineage>
        <taxon>Eukaryota</taxon>
        <taxon>Fungi</taxon>
        <taxon>Fungi incertae sedis</taxon>
        <taxon>Mucoromycota</taxon>
        <taxon>Mucoromycotina</taxon>
        <taxon>Endogonomycetes</taxon>
        <taxon>Endogonales</taxon>
        <taxon>Endogonaceae</taxon>
        <taxon>Jimgerdemannia</taxon>
    </lineage>
</organism>
<dbReference type="Proteomes" id="UP000274822">
    <property type="component" value="Unassembled WGS sequence"/>
</dbReference>
<gene>
    <name evidence="1" type="ORF">BC938DRAFT_473702</name>
</gene>
<evidence type="ECO:0000313" key="1">
    <source>
        <dbReference type="EMBL" id="RUS24362.1"/>
    </source>
</evidence>
<keyword evidence="2" id="KW-1185">Reference proteome</keyword>
<reference evidence="1 2" key="1">
    <citation type="journal article" date="2018" name="New Phytol.">
        <title>Phylogenomics of Endogonaceae and evolution of mycorrhizas within Mucoromycota.</title>
        <authorList>
            <person name="Chang Y."/>
            <person name="Desiro A."/>
            <person name="Na H."/>
            <person name="Sandor L."/>
            <person name="Lipzen A."/>
            <person name="Clum A."/>
            <person name="Barry K."/>
            <person name="Grigoriev I.V."/>
            <person name="Martin F.M."/>
            <person name="Stajich J.E."/>
            <person name="Smith M.E."/>
            <person name="Bonito G."/>
            <person name="Spatafora J.W."/>
        </authorList>
    </citation>
    <scope>NUCLEOTIDE SEQUENCE [LARGE SCALE GENOMIC DNA]</scope>
    <source>
        <strain evidence="1 2">AD002</strain>
    </source>
</reference>
<accession>A0A433Q3Q6</accession>
<protein>
    <submittedName>
        <fullName evidence="1">Uncharacterized protein</fullName>
    </submittedName>
</protein>
<dbReference type="AlphaFoldDB" id="A0A433Q3Q6"/>
<proteinExistence type="predicted"/>